<dbReference type="Gene3D" id="3.30.70.1450">
    <property type="entry name" value="Regulator of K+ conductance, C-terminal domain"/>
    <property type="match status" value="1"/>
</dbReference>
<keyword evidence="1" id="KW-1133">Transmembrane helix</keyword>
<dbReference type="EMBL" id="CP006272">
    <property type="protein sequence ID" value="AGZ46465.1"/>
    <property type="molecule type" value="Genomic_DNA"/>
</dbReference>
<feature type="domain" description="RCK N-terminal" evidence="2">
    <location>
        <begin position="25"/>
        <end position="147"/>
    </location>
</feature>
<evidence type="ECO:0000313" key="5">
    <source>
        <dbReference type="Proteomes" id="UP000017746"/>
    </source>
</evidence>
<dbReference type="PANTHER" id="PTHR43833:SF11">
    <property type="entry name" value="VOLTAGE-GATED POTASSIUM CHANNEL KCH"/>
    <property type="match status" value="1"/>
</dbReference>
<feature type="domain" description="RCK C-terminal" evidence="3">
    <location>
        <begin position="498"/>
        <end position="582"/>
    </location>
</feature>
<dbReference type="GO" id="GO:0006813">
    <property type="term" value="P:potassium ion transport"/>
    <property type="evidence" value="ECO:0007669"/>
    <property type="project" value="InterPro"/>
</dbReference>
<proteinExistence type="predicted"/>
<gene>
    <name evidence="4" type="ORF">AFR_41055</name>
</gene>
<dbReference type="PROSITE" id="PS51202">
    <property type="entry name" value="RCK_C"/>
    <property type="match status" value="1"/>
</dbReference>
<dbReference type="InterPro" id="IPR050721">
    <property type="entry name" value="Trk_Ktr_HKT_K-transport"/>
</dbReference>
<dbReference type="InterPro" id="IPR006037">
    <property type="entry name" value="RCK_C"/>
</dbReference>
<dbReference type="GO" id="GO:0008324">
    <property type="term" value="F:monoatomic cation transmembrane transporter activity"/>
    <property type="evidence" value="ECO:0007669"/>
    <property type="project" value="InterPro"/>
</dbReference>
<evidence type="ECO:0000259" key="3">
    <source>
        <dbReference type="PROSITE" id="PS51202"/>
    </source>
</evidence>
<dbReference type="PATRIC" id="fig|1246995.3.peg.8310"/>
<evidence type="ECO:0000256" key="1">
    <source>
        <dbReference type="SAM" id="Phobius"/>
    </source>
</evidence>
<dbReference type="PANTHER" id="PTHR43833">
    <property type="entry name" value="POTASSIUM CHANNEL PROTEIN 2-RELATED-RELATED"/>
    <property type="match status" value="1"/>
</dbReference>
<dbReference type="STRING" id="1246995.AFR_41055"/>
<accession>U5WEJ3</accession>
<dbReference type="eggNOG" id="COG1226">
    <property type="taxonomic scope" value="Bacteria"/>
</dbReference>
<feature type="transmembrane region" description="Helical" evidence="1">
    <location>
        <begin position="318"/>
        <end position="339"/>
    </location>
</feature>
<keyword evidence="5" id="KW-1185">Reference proteome</keyword>
<dbReference type="Proteomes" id="UP000017746">
    <property type="component" value="Chromosome"/>
</dbReference>
<feature type="transmembrane region" description="Helical" evidence="1">
    <location>
        <begin position="264"/>
        <end position="285"/>
    </location>
</feature>
<reference evidence="4 5" key="1">
    <citation type="journal article" date="2014" name="J. Biotechnol.">
        <title>Complete genome sequence of the actinobacterium Actinoplanes friuliensis HAG 010964, producer of the lipopeptide antibiotic friulimycin.</title>
        <authorList>
            <person name="Ruckert C."/>
            <person name="Szczepanowski R."/>
            <person name="Albersmeier A."/>
            <person name="Goesmann A."/>
            <person name="Fischer N."/>
            <person name="Steinkamper A."/>
            <person name="Puhler A."/>
            <person name="Biener R."/>
            <person name="Schwartz D."/>
            <person name="Kalinowski J."/>
        </authorList>
    </citation>
    <scope>NUCLEOTIDE SEQUENCE [LARGE SCALE GENOMIC DNA]</scope>
    <source>
        <strain evidence="4 5">DSM 7358</strain>
    </source>
</reference>
<dbReference type="RefSeq" id="WP_023562797.1">
    <property type="nucleotide sequence ID" value="NC_022657.1"/>
</dbReference>
<keyword evidence="1" id="KW-0812">Transmembrane</keyword>
<dbReference type="OrthoDB" id="440986at2"/>
<dbReference type="SUPFAM" id="SSF51735">
    <property type="entry name" value="NAD(P)-binding Rossmann-fold domains"/>
    <property type="match status" value="2"/>
</dbReference>
<dbReference type="InterPro" id="IPR036721">
    <property type="entry name" value="RCK_C_sf"/>
</dbReference>
<protein>
    <recommendedName>
        <fullName evidence="6">TrkA-N domain-containing protein</fullName>
    </recommendedName>
</protein>
<evidence type="ECO:0000313" key="4">
    <source>
        <dbReference type="EMBL" id="AGZ46465.1"/>
    </source>
</evidence>
<dbReference type="PROSITE" id="PS51201">
    <property type="entry name" value="RCK_N"/>
    <property type="match status" value="2"/>
</dbReference>
<dbReference type="Pfam" id="PF02254">
    <property type="entry name" value="TrkA_N"/>
    <property type="match status" value="2"/>
</dbReference>
<dbReference type="InterPro" id="IPR003148">
    <property type="entry name" value="RCK_N"/>
</dbReference>
<dbReference type="eggNOG" id="COG0569">
    <property type="taxonomic scope" value="Bacteria"/>
</dbReference>
<sequence>MAVELPRDPPGRSFVARLRRNPDGRPHFVVCGADALVYTVAEELANAGHRIRLTVIVPTKLRGDVPDLTTLRGVRVIRADRLDERTFRSAGLAGAAALALVMPDDVVNLHAALCAQAVEPDLRLVIRMFNTGLGYGVRKLFADCAVLSDAAMAAPAFVAASLGEVAPTHVRLAGRTLYVARRADVNPEHVVCALTAADGAGRVDVLPADPLPAARRAADLVLAEATGRPAGQAVAAQKLVRSRRRRRPFRVMGRAVRAALNRKLGIAVLATLVITVLAGAVLVHADPVEGFWKSLYVTLLTAVGSSDVEMERDGVAQAAQLVLTIAGLALLPLITAAVVEGMVNARLALNSGRTAAQHQDHIVLVGLGSVGTRVLRQLVDLGLDVVAIDRKTDARGAKVAEQLGVPFIVGDAALEETLRSASIATSKALVVLSTDDVTNLQAALNARAVRPDLRVVLRLFDDDFARRVQTAFNIGISRSVSRLAAPAFAAAMLDRDVLATIPVDRHALLVAGVQISAGSPLDGVPLSRADRPQSVRVIGLSASGSEWVDWSPDHRRVLAAGDRILIVARRAGLRALAEQASPPPELPESGEEAS</sequence>
<name>U5WEJ3_9ACTN</name>
<evidence type="ECO:0008006" key="6">
    <source>
        <dbReference type="Google" id="ProtNLM"/>
    </source>
</evidence>
<dbReference type="InterPro" id="IPR036291">
    <property type="entry name" value="NAD(P)-bd_dom_sf"/>
</dbReference>
<keyword evidence="1" id="KW-0472">Membrane</keyword>
<dbReference type="HOGENOM" id="CLU_431998_0_0_11"/>
<dbReference type="KEGG" id="afs:AFR_41055"/>
<dbReference type="Gene3D" id="3.40.50.720">
    <property type="entry name" value="NAD(P)-binding Rossmann-like Domain"/>
    <property type="match status" value="2"/>
</dbReference>
<evidence type="ECO:0000259" key="2">
    <source>
        <dbReference type="PROSITE" id="PS51201"/>
    </source>
</evidence>
<feature type="domain" description="RCK N-terminal" evidence="2">
    <location>
        <begin position="359"/>
        <end position="480"/>
    </location>
</feature>
<organism evidence="4 5">
    <name type="scientific">Actinoplanes friuliensis DSM 7358</name>
    <dbReference type="NCBI Taxonomy" id="1246995"/>
    <lineage>
        <taxon>Bacteria</taxon>
        <taxon>Bacillati</taxon>
        <taxon>Actinomycetota</taxon>
        <taxon>Actinomycetes</taxon>
        <taxon>Micromonosporales</taxon>
        <taxon>Micromonosporaceae</taxon>
        <taxon>Actinoplanes</taxon>
    </lineage>
</organism>
<dbReference type="AlphaFoldDB" id="U5WEJ3"/>
<dbReference type="SUPFAM" id="SSF116726">
    <property type="entry name" value="TrkA C-terminal domain-like"/>
    <property type="match status" value="1"/>
</dbReference>